<reference evidence="2 3" key="1">
    <citation type="submission" date="2018-03" db="EMBL/GenBank/DDBJ databases">
        <title>Genomic Encyclopedia of Archaeal and Bacterial Type Strains, Phase II (KMG-II): from individual species to whole genera.</title>
        <authorList>
            <person name="Goeker M."/>
        </authorList>
    </citation>
    <scope>NUCLEOTIDE SEQUENCE [LARGE SCALE GENOMIC DNA]</scope>
    <source>
        <strain evidence="2 3">DSM 19711</strain>
    </source>
</reference>
<organism evidence="2 3">
    <name type="scientific">Kineococcus rhizosphaerae</name>
    <dbReference type="NCBI Taxonomy" id="559628"/>
    <lineage>
        <taxon>Bacteria</taxon>
        <taxon>Bacillati</taxon>
        <taxon>Actinomycetota</taxon>
        <taxon>Actinomycetes</taxon>
        <taxon>Kineosporiales</taxon>
        <taxon>Kineosporiaceae</taxon>
        <taxon>Kineococcus</taxon>
    </lineage>
</organism>
<evidence type="ECO:0000313" key="2">
    <source>
        <dbReference type="EMBL" id="PRY07260.1"/>
    </source>
</evidence>
<evidence type="ECO:0000256" key="1">
    <source>
        <dbReference type="SAM" id="MobiDB-lite"/>
    </source>
</evidence>
<feature type="region of interest" description="Disordered" evidence="1">
    <location>
        <begin position="1"/>
        <end position="34"/>
    </location>
</feature>
<proteinExistence type="predicted"/>
<gene>
    <name evidence="2" type="ORF">CLV37_1305</name>
</gene>
<accession>A0A2T0QRB2</accession>
<name>A0A2T0QRB2_9ACTN</name>
<protein>
    <recommendedName>
        <fullName evidence="4">Helix-turn-helix protein</fullName>
    </recommendedName>
</protein>
<sequence length="175" mass="19276">MAAFAGVQPPNNSQDVGQMLRSVYGASSRDPQRPDLRAAAADLGLSPRQLRRWVSGESRPRANNPKLQRLQRLARTALNSRAGRARALGARPAVPPTATPTVRVGGVQGVVSSNDDAYRDRTVEFDLSPEEYAELQQLWVEHGSAGMVDGLHALADQNYYDNWHFQSIDSLQWGR</sequence>
<keyword evidence="3" id="KW-1185">Reference proteome</keyword>
<evidence type="ECO:0008006" key="4">
    <source>
        <dbReference type="Google" id="ProtNLM"/>
    </source>
</evidence>
<comment type="caution">
    <text evidence="2">The sequence shown here is derived from an EMBL/GenBank/DDBJ whole genome shotgun (WGS) entry which is preliminary data.</text>
</comment>
<dbReference type="AlphaFoldDB" id="A0A2T0QRB2"/>
<evidence type="ECO:0000313" key="3">
    <source>
        <dbReference type="Proteomes" id="UP000238083"/>
    </source>
</evidence>
<dbReference type="Proteomes" id="UP000238083">
    <property type="component" value="Unassembled WGS sequence"/>
</dbReference>
<dbReference type="EMBL" id="PVZF01000030">
    <property type="protein sequence ID" value="PRY07260.1"/>
    <property type="molecule type" value="Genomic_DNA"/>
</dbReference>
<dbReference type="RefSeq" id="WP_146149610.1">
    <property type="nucleotide sequence ID" value="NZ_PVZF01000030.1"/>
</dbReference>